<evidence type="ECO:0000256" key="1">
    <source>
        <dbReference type="SAM" id="Phobius"/>
    </source>
</evidence>
<feature type="transmembrane region" description="Helical" evidence="1">
    <location>
        <begin position="48"/>
        <end position="68"/>
    </location>
</feature>
<evidence type="ECO:0000313" key="3">
    <source>
        <dbReference type="EMBL" id="NMN96562.1"/>
    </source>
</evidence>
<evidence type="ECO:0000313" key="4">
    <source>
        <dbReference type="Proteomes" id="UP000535543"/>
    </source>
</evidence>
<dbReference type="Pfam" id="PF13548">
    <property type="entry name" value="DUF4126"/>
    <property type="match status" value="1"/>
</dbReference>
<dbReference type="RefSeq" id="WP_169588606.1">
    <property type="nucleotide sequence ID" value="NZ_VCQU01000005.1"/>
</dbReference>
<comment type="caution">
    <text evidence="3">The sequence shown here is derived from an EMBL/GenBank/DDBJ whole genome shotgun (WGS) entry which is preliminary data.</text>
</comment>
<keyword evidence="1" id="KW-0812">Transmembrane</keyword>
<sequence length="193" mass="19826">METWVLPALLGLGLAAASGFRTFLPLLMLSGAAHFSLFGIDLNSSFDWVGSTGAVVALTIATVVELLADLVPLIDNVLSVVGNVTRPIAAVIAAGAVFVHLDPATAAIAGIIIGAPTALAVSGAQTSFRGASTVGTAGIANPVISVIEDVVSFFVSLIALILPLLVPVLLGLLIWGIWRGYRRLRPRPSPQPS</sequence>
<reference evidence="3 4" key="1">
    <citation type="submission" date="2019-05" db="EMBL/GenBank/DDBJ databases">
        <authorList>
            <person name="Lee S.D."/>
        </authorList>
    </citation>
    <scope>NUCLEOTIDE SEQUENCE [LARGE SCALE GENOMIC DNA]</scope>
    <source>
        <strain evidence="3 4">YC2-7</strain>
    </source>
</reference>
<name>A0A848KIR4_9NOCA</name>
<dbReference type="EMBL" id="VCQU01000005">
    <property type="protein sequence ID" value="NMN96562.1"/>
    <property type="molecule type" value="Genomic_DNA"/>
</dbReference>
<dbReference type="Proteomes" id="UP000535543">
    <property type="component" value="Unassembled WGS sequence"/>
</dbReference>
<feature type="transmembrane region" description="Helical" evidence="1">
    <location>
        <begin position="153"/>
        <end position="178"/>
    </location>
</feature>
<proteinExistence type="predicted"/>
<protein>
    <submittedName>
        <fullName evidence="3">DUF4126 domain-containing protein</fullName>
    </submittedName>
</protein>
<accession>A0A848KIR4</accession>
<dbReference type="AlphaFoldDB" id="A0A848KIR4"/>
<keyword evidence="1" id="KW-0472">Membrane</keyword>
<evidence type="ECO:0000259" key="2">
    <source>
        <dbReference type="Pfam" id="PF13548"/>
    </source>
</evidence>
<keyword evidence="4" id="KW-1185">Reference proteome</keyword>
<dbReference type="InterPro" id="IPR025196">
    <property type="entry name" value="DUF4126"/>
</dbReference>
<keyword evidence="1" id="KW-1133">Transmembrane helix</keyword>
<gene>
    <name evidence="3" type="ORF">FGL95_16095</name>
</gene>
<organism evidence="3 4">
    <name type="scientific">Antrihabitans stalactiti</name>
    <dbReference type="NCBI Taxonomy" id="2584121"/>
    <lineage>
        <taxon>Bacteria</taxon>
        <taxon>Bacillati</taxon>
        <taxon>Actinomycetota</taxon>
        <taxon>Actinomycetes</taxon>
        <taxon>Mycobacteriales</taxon>
        <taxon>Nocardiaceae</taxon>
        <taxon>Antrihabitans</taxon>
    </lineage>
</organism>
<feature type="domain" description="DUF4126" evidence="2">
    <location>
        <begin position="9"/>
        <end position="182"/>
    </location>
</feature>
<reference evidence="3 4" key="2">
    <citation type="submission" date="2020-06" db="EMBL/GenBank/DDBJ databases">
        <title>Antribacter stalactiti gen. nov., sp. nov., a new member of the family Nacardiaceae isolated from a cave.</title>
        <authorList>
            <person name="Kim I.S."/>
        </authorList>
    </citation>
    <scope>NUCLEOTIDE SEQUENCE [LARGE SCALE GENOMIC DNA]</scope>
    <source>
        <strain evidence="3 4">YC2-7</strain>
    </source>
</reference>